<evidence type="ECO:0000313" key="2">
    <source>
        <dbReference type="EMBL" id="KAA9368807.1"/>
    </source>
</evidence>
<dbReference type="EMBL" id="VYXQ01000006">
    <property type="protein sequence ID" value="KAA9368807.1"/>
    <property type="molecule type" value="Genomic_DNA"/>
</dbReference>
<organism evidence="2 3">
    <name type="scientific">Ochrobactrum quorumnocens</name>
    <dbReference type="NCBI Taxonomy" id="271865"/>
    <lineage>
        <taxon>Bacteria</taxon>
        <taxon>Pseudomonadati</taxon>
        <taxon>Pseudomonadota</taxon>
        <taxon>Alphaproteobacteria</taxon>
        <taxon>Hyphomicrobiales</taxon>
        <taxon>Brucellaceae</taxon>
        <taxon>Brucella/Ochrobactrum group</taxon>
        <taxon>Ochrobactrum</taxon>
    </lineage>
</organism>
<feature type="transmembrane region" description="Helical" evidence="1">
    <location>
        <begin position="73"/>
        <end position="97"/>
    </location>
</feature>
<evidence type="ECO:0000256" key="1">
    <source>
        <dbReference type="SAM" id="Phobius"/>
    </source>
</evidence>
<evidence type="ECO:0008006" key="4">
    <source>
        <dbReference type="Google" id="ProtNLM"/>
    </source>
</evidence>
<keyword evidence="3" id="KW-1185">Reference proteome</keyword>
<gene>
    <name evidence="2" type="ORF">F3W84_08030</name>
</gene>
<dbReference type="Proteomes" id="UP000327108">
    <property type="component" value="Unassembled WGS sequence"/>
</dbReference>
<reference evidence="2 3" key="1">
    <citation type="submission" date="2019-09" db="EMBL/GenBank/DDBJ databases">
        <title>Biological control of the noxious weed angled onion (Allium triquetrum) thwarted by endophytic bacteria in Victoria, Australia.</title>
        <authorList>
            <person name="Tehranchian P."/>
            <person name="Adair R.J."/>
            <person name="Van T.H."/>
            <person name="Morrison P.D."/>
            <person name="Williams H."/>
            <person name="Lawrie A.C."/>
        </authorList>
    </citation>
    <scope>NUCLEOTIDE SEQUENCE [LARGE SCALE GENOMIC DNA]</scope>
    <source>
        <strain evidence="2 3">RPTAtOch1</strain>
    </source>
</reference>
<keyword evidence="1" id="KW-1133">Transmembrane helix</keyword>
<proteinExistence type="predicted"/>
<keyword evidence="1" id="KW-0812">Transmembrane</keyword>
<keyword evidence="1" id="KW-0472">Membrane</keyword>
<sequence>MIFQSIAAIFLVSLAALIRIGGTRTARNAALLSAISTEGLASMSIVEYRNSHSDYDVSADLEFENAEKLAPQILIPIWLMMVLGCLIFWIAAIRFGISVL</sequence>
<evidence type="ECO:0000313" key="3">
    <source>
        <dbReference type="Proteomes" id="UP000327108"/>
    </source>
</evidence>
<dbReference type="RefSeq" id="WP_151092521.1">
    <property type="nucleotide sequence ID" value="NZ_JBLZNM010000001.1"/>
</dbReference>
<name>A0A5N1JXI2_9HYPH</name>
<protein>
    <recommendedName>
        <fullName evidence="4">Transmembrane protein</fullName>
    </recommendedName>
</protein>
<dbReference type="AlphaFoldDB" id="A0A5N1JXI2"/>
<accession>A0A5N1JXI2</accession>
<comment type="caution">
    <text evidence="2">The sequence shown here is derived from an EMBL/GenBank/DDBJ whole genome shotgun (WGS) entry which is preliminary data.</text>
</comment>